<dbReference type="Proteomes" id="UP000316624">
    <property type="component" value="Unassembled WGS sequence"/>
</dbReference>
<gene>
    <name evidence="1" type="ORF">IQ35_03602</name>
</gene>
<comment type="caution">
    <text evidence="1">The sequence shown here is derived from an EMBL/GenBank/DDBJ whole genome shotgun (WGS) entry which is preliminary data.</text>
</comment>
<name>A0A562K442_SPHWJ</name>
<proteinExistence type="predicted"/>
<accession>A0A562K442</accession>
<organism evidence="1 2">
    <name type="scientific">Sphingobium wenxiniae (strain DSM 21828 / CGMCC 1.7748 / JZ-1)</name>
    <dbReference type="NCBI Taxonomy" id="595605"/>
    <lineage>
        <taxon>Bacteria</taxon>
        <taxon>Pseudomonadati</taxon>
        <taxon>Pseudomonadota</taxon>
        <taxon>Alphaproteobacteria</taxon>
        <taxon>Sphingomonadales</taxon>
        <taxon>Sphingomonadaceae</taxon>
        <taxon>Sphingobium</taxon>
    </lineage>
</organism>
<reference evidence="1 2" key="1">
    <citation type="journal article" date="2015" name="Stand. Genomic Sci.">
        <title>Genomic Encyclopedia of Bacterial and Archaeal Type Strains, Phase III: the genomes of soil and plant-associated and newly described type strains.</title>
        <authorList>
            <person name="Whitman W.B."/>
            <person name="Woyke T."/>
            <person name="Klenk H.P."/>
            <person name="Zhou Y."/>
            <person name="Lilburn T.G."/>
            <person name="Beck B.J."/>
            <person name="De Vos P."/>
            <person name="Vandamme P."/>
            <person name="Eisen J.A."/>
            <person name="Garrity G."/>
            <person name="Hugenholtz P."/>
            <person name="Kyrpides N.C."/>
        </authorList>
    </citation>
    <scope>NUCLEOTIDE SEQUENCE [LARGE SCALE GENOMIC DNA]</scope>
    <source>
        <strain evidence="1 2">CGMCC 1.7748</strain>
    </source>
</reference>
<evidence type="ECO:0000313" key="2">
    <source>
        <dbReference type="Proteomes" id="UP000316624"/>
    </source>
</evidence>
<dbReference type="EMBL" id="VLKK01000023">
    <property type="protein sequence ID" value="TWH90208.1"/>
    <property type="molecule type" value="Genomic_DNA"/>
</dbReference>
<sequence length="114" mass="12478">MTDPEFAASPSDERARTLAQFPLSRVTEVFHDEMLGVLPPIHIRGAAGFFVSEAVAEDIHAQFVHRDGRFYGGYVALRDPETWITSARIAAYDVDNPNAVELAWYPDGAGEAAA</sequence>
<dbReference type="RefSeq" id="WP_145075506.1">
    <property type="nucleotide sequence ID" value="NZ_JACIIY010000038.1"/>
</dbReference>
<evidence type="ECO:0000313" key="1">
    <source>
        <dbReference type="EMBL" id="TWH90208.1"/>
    </source>
</evidence>
<dbReference type="AlphaFoldDB" id="A0A562K442"/>
<protein>
    <submittedName>
        <fullName evidence="1">Uncharacterized protein</fullName>
    </submittedName>
</protein>
<keyword evidence="2" id="KW-1185">Reference proteome</keyword>